<dbReference type="OrthoDB" id="7464126at2759"/>
<dbReference type="EMBL" id="WHVB01000001">
    <property type="protein sequence ID" value="KAF8487498.1"/>
    <property type="molecule type" value="Genomic_DNA"/>
</dbReference>
<organism evidence="1 2">
    <name type="scientific">Russula ochroleuca</name>
    <dbReference type="NCBI Taxonomy" id="152965"/>
    <lineage>
        <taxon>Eukaryota</taxon>
        <taxon>Fungi</taxon>
        <taxon>Dikarya</taxon>
        <taxon>Basidiomycota</taxon>
        <taxon>Agaricomycotina</taxon>
        <taxon>Agaricomycetes</taxon>
        <taxon>Russulales</taxon>
        <taxon>Russulaceae</taxon>
        <taxon>Russula</taxon>
    </lineage>
</organism>
<evidence type="ECO:0000313" key="1">
    <source>
        <dbReference type="EMBL" id="KAF8487498.1"/>
    </source>
</evidence>
<evidence type="ECO:0000313" key="2">
    <source>
        <dbReference type="Proteomes" id="UP000759537"/>
    </source>
</evidence>
<accession>A0A9P5N6L8</accession>
<proteinExistence type="predicted"/>
<dbReference type="AlphaFoldDB" id="A0A9P5N6L8"/>
<protein>
    <submittedName>
        <fullName evidence="1">Uncharacterized protein</fullName>
    </submittedName>
</protein>
<reference evidence="1" key="2">
    <citation type="journal article" date="2020" name="Nat. Commun.">
        <title>Large-scale genome sequencing of mycorrhizal fungi provides insights into the early evolution of symbiotic traits.</title>
        <authorList>
            <person name="Miyauchi S."/>
            <person name="Kiss E."/>
            <person name="Kuo A."/>
            <person name="Drula E."/>
            <person name="Kohler A."/>
            <person name="Sanchez-Garcia M."/>
            <person name="Morin E."/>
            <person name="Andreopoulos B."/>
            <person name="Barry K.W."/>
            <person name="Bonito G."/>
            <person name="Buee M."/>
            <person name="Carver A."/>
            <person name="Chen C."/>
            <person name="Cichocki N."/>
            <person name="Clum A."/>
            <person name="Culley D."/>
            <person name="Crous P.W."/>
            <person name="Fauchery L."/>
            <person name="Girlanda M."/>
            <person name="Hayes R.D."/>
            <person name="Keri Z."/>
            <person name="LaButti K."/>
            <person name="Lipzen A."/>
            <person name="Lombard V."/>
            <person name="Magnuson J."/>
            <person name="Maillard F."/>
            <person name="Murat C."/>
            <person name="Nolan M."/>
            <person name="Ohm R.A."/>
            <person name="Pangilinan J."/>
            <person name="Pereira M.F."/>
            <person name="Perotto S."/>
            <person name="Peter M."/>
            <person name="Pfister S."/>
            <person name="Riley R."/>
            <person name="Sitrit Y."/>
            <person name="Stielow J.B."/>
            <person name="Szollosi G."/>
            <person name="Zifcakova L."/>
            <person name="Stursova M."/>
            <person name="Spatafora J.W."/>
            <person name="Tedersoo L."/>
            <person name="Vaario L.M."/>
            <person name="Yamada A."/>
            <person name="Yan M."/>
            <person name="Wang P."/>
            <person name="Xu J."/>
            <person name="Bruns T."/>
            <person name="Baldrian P."/>
            <person name="Vilgalys R."/>
            <person name="Dunand C."/>
            <person name="Henrissat B."/>
            <person name="Grigoriev I.V."/>
            <person name="Hibbett D."/>
            <person name="Nagy L.G."/>
            <person name="Martin F.M."/>
        </authorList>
    </citation>
    <scope>NUCLEOTIDE SEQUENCE</scope>
    <source>
        <strain evidence="1">Prilba</strain>
    </source>
</reference>
<feature type="non-terminal residue" evidence="1">
    <location>
        <position position="1"/>
    </location>
</feature>
<dbReference type="Proteomes" id="UP000759537">
    <property type="component" value="Unassembled WGS sequence"/>
</dbReference>
<reference evidence="1" key="1">
    <citation type="submission" date="2019-10" db="EMBL/GenBank/DDBJ databases">
        <authorList>
            <consortium name="DOE Joint Genome Institute"/>
            <person name="Kuo A."/>
            <person name="Miyauchi S."/>
            <person name="Kiss E."/>
            <person name="Drula E."/>
            <person name="Kohler A."/>
            <person name="Sanchez-Garcia M."/>
            <person name="Andreopoulos B."/>
            <person name="Barry K.W."/>
            <person name="Bonito G."/>
            <person name="Buee M."/>
            <person name="Carver A."/>
            <person name="Chen C."/>
            <person name="Cichocki N."/>
            <person name="Clum A."/>
            <person name="Culley D."/>
            <person name="Crous P.W."/>
            <person name="Fauchery L."/>
            <person name="Girlanda M."/>
            <person name="Hayes R."/>
            <person name="Keri Z."/>
            <person name="LaButti K."/>
            <person name="Lipzen A."/>
            <person name="Lombard V."/>
            <person name="Magnuson J."/>
            <person name="Maillard F."/>
            <person name="Morin E."/>
            <person name="Murat C."/>
            <person name="Nolan M."/>
            <person name="Ohm R."/>
            <person name="Pangilinan J."/>
            <person name="Pereira M."/>
            <person name="Perotto S."/>
            <person name="Peter M."/>
            <person name="Riley R."/>
            <person name="Sitrit Y."/>
            <person name="Stielow B."/>
            <person name="Szollosi G."/>
            <person name="Zifcakova L."/>
            <person name="Stursova M."/>
            <person name="Spatafora J.W."/>
            <person name="Tedersoo L."/>
            <person name="Vaario L.-M."/>
            <person name="Yamada A."/>
            <person name="Yan M."/>
            <person name="Wang P."/>
            <person name="Xu J."/>
            <person name="Bruns T."/>
            <person name="Baldrian P."/>
            <person name="Vilgalys R."/>
            <person name="Henrissat B."/>
            <person name="Grigoriev I.V."/>
            <person name="Hibbett D."/>
            <person name="Nagy L.G."/>
            <person name="Martin F.M."/>
        </authorList>
    </citation>
    <scope>NUCLEOTIDE SEQUENCE</scope>
    <source>
        <strain evidence="1">Prilba</strain>
    </source>
</reference>
<name>A0A9P5N6L8_9AGAM</name>
<gene>
    <name evidence="1" type="ORF">DFH94DRAFT_621551</name>
</gene>
<sequence length="67" mass="7782">LDELLESLDETYEHVLREIKKPNRDHARCLLQCLVVATRPLRVEELAEILVVDFDDAEGIPKLKPSW</sequence>
<comment type="caution">
    <text evidence="1">The sequence shown here is derived from an EMBL/GenBank/DDBJ whole genome shotgun (WGS) entry which is preliminary data.</text>
</comment>
<keyword evidence="2" id="KW-1185">Reference proteome</keyword>